<evidence type="ECO:0000256" key="1">
    <source>
        <dbReference type="ARBA" id="ARBA00005165"/>
    </source>
</evidence>
<comment type="function">
    <text evidence="9">Condenses 4-methyl-5-(beta-hydroxyethyl)thiazole monophosphate (THZ-P) and 2-methyl-4-amino-5-hydroxymethyl pyrimidine pyrophosphate (HMP-PP) to form thiamine monophosphate (TMP).</text>
</comment>
<keyword evidence="4 9" id="KW-0460">Magnesium</keyword>
<evidence type="ECO:0000256" key="6">
    <source>
        <dbReference type="ARBA" id="ARBA00047334"/>
    </source>
</evidence>
<sequence length="213" mass="21939">MKFNPQQLAVYFVAGTKDVPTGETLPTILAKAITAGITAFQYREKGPLALTGAKRELLGKQLRQQCLAANIPFFVDDDLALALALDADGIHVGQSDQAIETVVSLAPDLIIGYSCHTPAQIDHANQLAAIDYVGSGPIYPTVSKADADPAIGVTGLASLVSSSRVPVVAIGGISVQNVADVAMSGCAGTAVISAIAQASNINDVVNKLNAPFK</sequence>
<comment type="cofactor">
    <cofactor evidence="9">
        <name>Mg(2+)</name>
        <dbReference type="ChEBI" id="CHEBI:18420"/>
    </cofactor>
    <text evidence="9">Binds 1 Mg(2+) ion per subunit.</text>
</comment>
<keyword evidence="2 9" id="KW-0808">Transferase</keyword>
<dbReference type="CDD" id="cd00564">
    <property type="entry name" value="TMP_TenI"/>
    <property type="match status" value="1"/>
</dbReference>
<dbReference type="PATRIC" id="fig|348151.3.peg.890"/>
<dbReference type="UniPathway" id="UPA00060">
    <property type="reaction ID" value="UER00141"/>
</dbReference>
<evidence type="ECO:0000256" key="8">
    <source>
        <dbReference type="ARBA" id="ARBA00047883"/>
    </source>
</evidence>
<dbReference type="InterPro" id="IPR036206">
    <property type="entry name" value="ThiamineP_synth_sf"/>
</dbReference>
<feature type="binding site" evidence="9">
    <location>
        <position position="77"/>
    </location>
    <ligand>
        <name>Mg(2+)</name>
        <dbReference type="ChEBI" id="CHEBI:18420"/>
    </ligand>
</feature>
<dbReference type="GO" id="GO:0000287">
    <property type="term" value="F:magnesium ion binding"/>
    <property type="evidence" value="ECO:0007669"/>
    <property type="project" value="UniProtKB-UniRule"/>
</dbReference>
<evidence type="ECO:0000256" key="2">
    <source>
        <dbReference type="ARBA" id="ARBA00022679"/>
    </source>
</evidence>
<keyword evidence="15" id="KW-1185">Reference proteome</keyword>
<dbReference type="RefSeq" id="WP_057808925.1">
    <property type="nucleotide sequence ID" value="NZ_BJUD01000001.1"/>
</dbReference>
<feature type="domain" description="Thiamine phosphate synthase/TenI" evidence="12">
    <location>
        <begin position="10"/>
        <end position="195"/>
    </location>
</feature>
<gene>
    <name evidence="9 13" type="primary">thiE</name>
    <name evidence="14" type="ORF">IV55_GL000865</name>
    <name evidence="13" type="ORF">LSI01_00590</name>
</gene>
<dbReference type="NCBIfam" id="TIGR00693">
    <property type="entry name" value="thiE"/>
    <property type="match status" value="1"/>
</dbReference>
<dbReference type="GO" id="GO:0004789">
    <property type="term" value="F:thiamine-phosphate diphosphorylase activity"/>
    <property type="evidence" value="ECO:0007669"/>
    <property type="project" value="UniProtKB-UniRule"/>
</dbReference>
<proteinExistence type="inferred from homology"/>
<comment type="pathway">
    <text evidence="1 9 11">Cofactor biosynthesis; thiamine diphosphate biosynthesis; thiamine phosphate from 4-amino-2-methyl-5-diphosphomethylpyrimidine and 4-methyl-5-(2-phosphoethyl)-thiazole: step 1/1.</text>
</comment>
<dbReference type="HAMAP" id="MF_00097">
    <property type="entry name" value="TMP_synthase"/>
    <property type="match status" value="1"/>
</dbReference>
<dbReference type="FunFam" id="3.20.20.70:FF:000096">
    <property type="entry name" value="Thiamine-phosphate synthase"/>
    <property type="match status" value="1"/>
</dbReference>
<accession>A0A0R2LEI5</accession>
<dbReference type="OrthoDB" id="9812206at2"/>
<comment type="catalytic activity">
    <reaction evidence="8 9 10">
        <text>2-[(2R,5Z)-2-carboxy-4-methylthiazol-5(2H)-ylidene]ethyl phosphate + 4-amino-2-methyl-5-(diphosphooxymethyl)pyrimidine + 2 H(+) = thiamine phosphate + CO2 + diphosphate</text>
        <dbReference type="Rhea" id="RHEA:47844"/>
        <dbReference type="ChEBI" id="CHEBI:15378"/>
        <dbReference type="ChEBI" id="CHEBI:16526"/>
        <dbReference type="ChEBI" id="CHEBI:33019"/>
        <dbReference type="ChEBI" id="CHEBI:37575"/>
        <dbReference type="ChEBI" id="CHEBI:57841"/>
        <dbReference type="ChEBI" id="CHEBI:62899"/>
        <dbReference type="EC" id="2.5.1.3"/>
    </reaction>
</comment>
<dbReference type="GO" id="GO:0009228">
    <property type="term" value="P:thiamine biosynthetic process"/>
    <property type="evidence" value="ECO:0007669"/>
    <property type="project" value="UniProtKB-KW"/>
</dbReference>
<evidence type="ECO:0000259" key="12">
    <source>
        <dbReference type="Pfam" id="PF02581"/>
    </source>
</evidence>
<dbReference type="PANTHER" id="PTHR20857">
    <property type="entry name" value="THIAMINE-PHOSPHATE PYROPHOSPHORYLASE"/>
    <property type="match status" value="1"/>
</dbReference>
<dbReference type="GO" id="GO:0005737">
    <property type="term" value="C:cytoplasm"/>
    <property type="evidence" value="ECO:0007669"/>
    <property type="project" value="TreeGrafter"/>
</dbReference>
<dbReference type="Pfam" id="PF02581">
    <property type="entry name" value="TMP-TENI"/>
    <property type="match status" value="1"/>
</dbReference>
<comment type="caution">
    <text evidence="14">The sequence shown here is derived from an EMBL/GenBank/DDBJ whole genome shotgun (WGS) entry which is preliminary data.</text>
</comment>
<dbReference type="Proteomes" id="UP000051139">
    <property type="component" value="Unassembled WGS sequence"/>
</dbReference>
<dbReference type="InterPro" id="IPR013785">
    <property type="entry name" value="Aldolase_TIM"/>
</dbReference>
<evidence type="ECO:0000256" key="5">
    <source>
        <dbReference type="ARBA" id="ARBA00022977"/>
    </source>
</evidence>
<dbReference type="Gene3D" id="3.20.20.70">
    <property type="entry name" value="Aldolase class I"/>
    <property type="match status" value="1"/>
</dbReference>
<feature type="binding site" evidence="9">
    <location>
        <position position="76"/>
    </location>
    <ligand>
        <name>4-amino-2-methyl-5-(diphosphooxymethyl)pyrimidine</name>
        <dbReference type="ChEBI" id="CHEBI:57841"/>
    </ligand>
</feature>
<keyword evidence="5 9" id="KW-0784">Thiamine biosynthesis</keyword>
<dbReference type="AlphaFoldDB" id="A0A0R2LEI5"/>
<evidence type="ECO:0000313" key="15">
    <source>
        <dbReference type="Proteomes" id="UP000051139"/>
    </source>
</evidence>
<dbReference type="PANTHER" id="PTHR20857:SF15">
    <property type="entry name" value="THIAMINE-PHOSPHATE SYNTHASE"/>
    <property type="match status" value="1"/>
</dbReference>
<reference evidence="13 16" key="2">
    <citation type="submission" date="2019-07" db="EMBL/GenBank/DDBJ databases">
        <title>Whole genome shotgun sequence of Lactobacillus siliginis NBRC 101315.</title>
        <authorList>
            <person name="Hosoyama A."/>
            <person name="Uohara A."/>
            <person name="Ohji S."/>
            <person name="Ichikawa N."/>
        </authorList>
    </citation>
    <scope>NUCLEOTIDE SEQUENCE [LARGE SCALE GENOMIC DNA]</scope>
    <source>
        <strain evidence="13 16">NBRC 101315</strain>
    </source>
</reference>
<comment type="catalytic activity">
    <reaction evidence="7 9 10">
        <text>2-(2-carboxy-4-methylthiazol-5-yl)ethyl phosphate + 4-amino-2-methyl-5-(diphosphooxymethyl)pyrimidine + 2 H(+) = thiamine phosphate + CO2 + diphosphate</text>
        <dbReference type="Rhea" id="RHEA:47848"/>
        <dbReference type="ChEBI" id="CHEBI:15378"/>
        <dbReference type="ChEBI" id="CHEBI:16526"/>
        <dbReference type="ChEBI" id="CHEBI:33019"/>
        <dbReference type="ChEBI" id="CHEBI:37575"/>
        <dbReference type="ChEBI" id="CHEBI:57841"/>
        <dbReference type="ChEBI" id="CHEBI:62890"/>
        <dbReference type="EC" id="2.5.1.3"/>
    </reaction>
</comment>
<reference evidence="14 15" key="1">
    <citation type="journal article" date="2015" name="Genome Announc.">
        <title>Expanding the biotechnology potential of lactobacilli through comparative genomics of 213 strains and associated genera.</title>
        <authorList>
            <person name="Sun Z."/>
            <person name="Harris H.M."/>
            <person name="McCann A."/>
            <person name="Guo C."/>
            <person name="Argimon S."/>
            <person name="Zhang W."/>
            <person name="Yang X."/>
            <person name="Jeffery I.B."/>
            <person name="Cooney J.C."/>
            <person name="Kagawa T.F."/>
            <person name="Liu W."/>
            <person name="Song Y."/>
            <person name="Salvetti E."/>
            <person name="Wrobel A."/>
            <person name="Rasinkangas P."/>
            <person name="Parkhill J."/>
            <person name="Rea M.C."/>
            <person name="O'Sullivan O."/>
            <person name="Ritari J."/>
            <person name="Douillard F.P."/>
            <person name="Paul Ross R."/>
            <person name="Yang R."/>
            <person name="Briner A.E."/>
            <person name="Felis G.E."/>
            <person name="de Vos W.M."/>
            <person name="Barrangou R."/>
            <person name="Klaenhammer T.R."/>
            <person name="Caufield P.W."/>
            <person name="Cui Y."/>
            <person name="Zhang H."/>
            <person name="O'Toole P.W."/>
        </authorList>
    </citation>
    <scope>NUCLEOTIDE SEQUENCE [LARGE SCALE GENOMIC DNA]</scope>
    <source>
        <strain evidence="14 15">DSM 22696</strain>
    </source>
</reference>
<name>A0A0R2LEI5_9LACO</name>
<dbReference type="InterPro" id="IPR022998">
    <property type="entry name" value="ThiamineP_synth_TenI"/>
</dbReference>
<dbReference type="EMBL" id="JQCB01000002">
    <property type="protein sequence ID" value="KRN96989.1"/>
    <property type="molecule type" value="Genomic_DNA"/>
</dbReference>
<feature type="binding site" evidence="9">
    <location>
        <position position="114"/>
    </location>
    <ligand>
        <name>4-amino-2-methyl-5-(diphosphooxymethyl)pyrimidine</name>
        <dbReference type="ChEBI" id="CHEBI:57841"/>
    </ligand>
</feature>
<dbReference type="InterPro" id="IPR034291">
    <property type="entry name" value="TMP_synthase"/>
</dbReference>
<keyword evidence="3 9" id="KW-0479">Metal-binding</keyword>
<evidence type="ECO:0000256" key="3">
    <source>
        <dbReference type="ARBA" id="ARBA00022723"/>
    </source>
</evidence>
<dbReference type="EMBL" id="BJUD01000001">
    <property type="protein sequence ID" value="GEK27748.1"/>
    <property type="molecule type" value="Genomic_DNA"/>
</dbReference>
<dbReference type="STRING" id="348151.IV55_GL000865"/>
<evidence type="ECO:0000313" key="16">
    <source>
        <dbReference type="Proteomes" id="UP000321429"/>
    </source>
</evidence>
<feature type="binding site" evidence="9">
    <location>
        <begin position="41"/>
        <end position="45"/>
    </location>
    <ligand>
        <name>4-amino-2-methyl-5-(diphosphooxymethyl)pyrimidine</name>
        <dbReference type="ChEBI" id="CHEBI:57841"/>
    </ligand>
</feature>
<protein>
    <recommendedName>
        <fullName evidence="9">Thiamine-phosphate synthase</fullName>
        <shortName evidence="9">TP synthase</shortName>
        <shortName evidence="9">TPS</shortName>
        <ecNumber evidence="9">2.5.1.3</ecNumber>
    </recommendedName>
    <alternativeName>
        <fullName evidence="9">Thiamine-phosphate pyrophosphorylase</fullName>
        <shortName evidence="9">TMP pyrophosphorylase</shortName>
        <shortName evidence="9">TMP-PPase</shortName>
    </alternativeName>
</protein>
<dbReference type="Proteomes" id="UP000321429">
    <property type="component" value="Unassembled WGS sequence"/>
</dbReference>
<feature type="binding site" evidence="9">
    <location>
        <begin position="192"/>
        <end position="193"/>
    </location>
    <ligand>
        <name>2-[(2R,5Z)-2-carboxy-4-methylthiazol-5(2H)-ylidene]ethyl phosphate</name>
        <dbReference type="ChEBI" id="CHEBI:62899"/>
    </ligand>
</feature>
<evidence type="ECO:0000256" key="4">
    <source>
        <dbReference type="ARBA" id="ARBA00022842"/>
    </source>
</evidence>
<dbReference type="SUPFAM" id="SSF51391">
    <property type="entry name" value="Thiamin phosphate synthase"/>
    <property type="match status" value="1"/>
</dbReference>
<feature type="binding site" evidence="9">
    <location>
        <position position="172"/>
    </location>
    <ligand>
        <name>2-[(2R,5Z)-2-carboxy-4-methylthiazol-5(2H)-ylidene]ethyl phosphate</name>
        <dbReference type="ChEBI" id="CHEBI:62899"/>
    </ligand>
</feature>
<evidence type="ECO:0000256" key="9">
    <source>
        <dbReference type="HAMAP-Rule" id="MF_00097"/>
    </source>
</evidence>
<evidence type="ECO:0000313" key="14">
    <source>
        <dbReference type="EMBL" id="KRN96989.1"/>
    </source>
</evidence>
<comment type="catalytic activity">
    <reaction evidence="6 9 10">
        <text>4-methyl-5-(2-phosphooxyethyl)-thiazole + 4-amino-2-methyl-5-(diphosphooxymethyl)pyrimidine + H(+) = thiamine phosphate + diphosphate</text>
        <dbReference type="Rhea" id="RHEA:22328"/>
        <dbReference type="ChEBI" id="CHEBI:15378"/>
        <dbReference type="ChEBI" id="CHEBI:33019"/>
        <dbReference type="ChEBI" id="CHEBI:37575"/>
        <dbReference type="ChEBI" id="CHEBI:57841"/>
        <dbReference type="ChEBI" id="CHEBI:58296"/>
        <dbReference type="EC" id="2.5.1.3"/>
    </reaction>
</comment>
<dbReference type="GO" id="GO:0009229">
    <property type="term" value="P:thiamine diphosphate biosynthetic process"/>
    <property type="evidence" value="ECO:0007669"/>
    <property type="project" value="UniProtKB-UniRule"/>
</dbReference>
<feature type="binding site" evidence="9">
    <location>
        <position position="144"/>
    </location>
    <ligand>
        <name>4-amino-2-methyl-5-(diphosphooxymethyl)pyrimidine</name>
        <dbReference type="ChEBI" id="CHEBI:57841"/>
    </ligand>
</feature>
<evidence type="ECO:0000256" key="7">
    <source>
        <dbReference type="ARBA" id="ARBA00047851"/>
    </source>
</evidence>
<feature type="binding site" evidence="9">
    <location>
        <position position="96"/>
    </location>
    <ligand>
        <name>Mg(2+)</name>
        <dbReference type="ChEBI" id="CHEBI:18420"/>
    </ligand>
</feature>
<evidence type="ECO:0000256" key="11">
    <source>
        <dbReference type="RuleBase" id="RU004253"/>
    </source>
</evidence>
<feature type="binding site" evidence="9">
    <location>
        <begin position="141"/>
        <end position="143"/>
    </location>
    <ligand>
        <name>2-[(2R,5Z)-2-carboxy-4-methylthiazol-5(2H)-ylidene]ethyl phosphate</name>
        <dbReference type="ChEBI" id="CHEBI:62899"/>
    </ligand>
</feature>
<dbReference type="EC" id="2.5.1.3" evidence="9"/>
<evidence type="ECO:0000256" key="10">
    <source>
        <dbReference type="RuleBase" id="RU003826"/>
    </source>
</evidence>
<evidence type="ECO:0000313" key="13">
    <source>
        <dbReference type="EMBL" id="GEK27748.1"/>
    </source>
</evidence>
<comment type="similarity">
    <text evidence="9 10">Belongs to the thiamine-phosphate synthase family.</text>
</comment>
<organism evidence="14 15">
    <name type="scientific">Furfurilactobacillus siliginis</name>
    <dbReference type="NCBI Taxonomy" id="348151"/>
    <lineage>
        <taxon>Bacteria</taxon>
        <taxon>Bacillati</taxon>
        <taxon>Bacillota</taxon>
        <taxon>Bacilli</taxon>
        <taxon>Lactobacillales</taxon>
        <taxon>Lactobacillaceae</taxon>
        <taxon>Furfurilactobacillus</taxon>
    </lineage>
</organism>